<feature type="domain" description="DUF7044" evidence="3">
    <location>
        <begin position="2"/>
        <end position="83"/>
    </location>
</feature>
<dbReference type="AlphaFoldDB" id="A0A815B5Q1"/>
<organism evidence="4 5">
    <name type="scientific">Adineta steineri</name>
    <dbReference type="NCBI Taxonomy" id="433720"/>
    <lineage>
        <taxon>Eukaryota</taxon>
        <taxon>Metazoa</taxon>
        <taxon>Spiralia</taxon>
        <taxon>Gnathifera</taxon>
        <taxon>Rotifera</taxon>
        <taxon>Eurotatoria</taxon>
        <taxon>Bdelloidea</taxon>
        <taxon>Adinetida</taxon>
        <taxon>Adinetidae</taxon>
        <taxon>Adineta</taxon>
    </lineage>
</organism>
<dbReference type="Pfam" id="PF23070">
    <property type="entry name" value="DUF7043"/>
    <property type="match status" value="1"/>
</dbReference>
<dbReference type="InterPro" id="IPR055472">
    <property type="entry name" value="DUF7044"/>
</dbReference>
<evidence type="ECO:0000313" key="5">
    <source>
        <dbReference type="Proteomes" id="UP000663845"/>
    </source>
</evidence>
<evidence type="ECO:0000259" key="1">
    <source>
        <dbReference type="Pfam" id="PF23069"/>
    </source>
</evidence>
<protein>
    <submittedName>
        <fullName evidence="4">Uncharacterized protein</fullName>
    </submittedName>
</protein>
<dbReference type="InterPro" id="IPR055470">
    <property type="entry name" value="DUF7042"/>
</dbReference>
<proteinExistence type="predicted"/>
<dbReference type="PANTHER" id="PTHR22255:SF9">
    <property type="entry name" value="LP06548P"/>
    <property type="match status" value="1"/>
</dbReference>
<accession>A0A815B5Q1</accession>
<gene>
    <name evidence="4" type="ORF">JYZ213_LOCUS30511</name>
</gene>
<dbReference type="Pfam" id="PF23071">
    <property type="entry name" value="DUF7044"/>
    <property type="match status" value="1"/>
</dbReference>
<reference evidence="4" key="1">
    <citation type="submission" date="2021-02" db="EMBL/GenBank/DDBJ databases">
        <authorList>
            <person name="Nowell W R."/>
        </authorList>
    </citation>
    <scope>NUCLEOTIDE SEQUENCE</scope>
</reference>
<evidence type="ECO:0000259" key="3">
    <source>
        <dbReference type="Pfam" id="PF23071"/>
    </source>
</evidence>
<dbReference type="Proteomes" id="UP000663845">
    <property type="component" value="Unassembled WGS sequence"/>
</dbReference>
<evidence type="ECO:0000259" key="2">
    <source>
        <dbReference type="Pfam" id="PF23070"/>
    </source>
</evidence>
<feature type="domain" description="DUF7042" evidence="1">
    <location>
        <begin position="234"/>
        <end position="360"/>
    </location>
</feature>
<dbReference type="Pfam" id="PF23069">
    <property type="entry name" value="DUF7042"/>
    <property type="match status" value="2"/>
</dbReference>
<name>A0A815B5Q1_9BILA</name>
<feature type="domain" description="DUF7042" evidence="1">
    <location>
        <begin position="102"/>
        <end position="228"/>
    </location>
</feature>
<dbReference type="PANTHER" id="PTHR22255">
    <property type="entry name" value="LP06548P"/>
    <property type="match status" value="1"/>
</dbReference>
<evidence type="ECO:0000313" key="4">
    <source>
        <dbReference type="EMBL" id="CAF1267657.1"/>
    </source>
</evidence>
<dbReference type="InterPro" id="IPR055471">
    <property type="entry name" value="DUF7043"/>
</dbReference>
<sequence>MPTAWLGSWYQRGMSSLLQITIDHVQTKGRCLDVLPIPQYYLFNDSINRCTRCLLFIERHSNLLQYRESECSDADDQLNVTSCPNMIAPDAALYTLHRNNSKPQLCPIQPPFLLTNLNKDGLICRQSTALSYIGECANDYQFRLHLLSCSSHQQTFDLQFVCVGTWIEGFHTYFVTRILSKQSNNQYACFHFLTKQKDLSSSFQLSMATDDSCRDLNSKSMSTVMTLSSINNSKPQLCPIQPPFLLTNLNKDGLICRQSTALSYIGECANDYQFRLHLLSCSTHQQTFDLQFVCVGTWIEGFHTYFVTRILSKQSNNQYACFHFLTKQKDLSSSFQLSMATDDSCRDLNSKSMSTVMTLSSINRQIGNESNISSCIFPEEFQDYEWYSLNRTIQMIIKSTDIELINLKNKGNNKRFHCLQSMNSLKYQIQSFTNCEVYEECLQINQQANNVLELVLTNCNSNNNRYKRILTFVTKSKSLSSCPTSIGHLLLETNLNHNRQRFLRKNPFQMSVGCDNKEKLMIYQTEKDPDYRLLTQTDTCLASWRSDDLSIIYLIAQSIYSNASYCLSFQMSDSIIIRNNSHDCSFNNSEDETSISIYSAKLLNPCSQSQQLLFKYILLWITIFIMTDNI</sequence>
<dbReference type="EMBL" id="CAJNOG010000489">
    <property type="protein sequence ID" value="CAF1267657.1"/>
    <property type="molecule type" value="Genomic_DNA"/>
</dbReference>
<comment type="caution">
    <text evidence="4">The sequence shown here is derived from an EMBL/GenBank/DDBJ whole genome shotgun (WGS) entry which is preliminary data.</text>
</comment>
<feature type="domain" description="DUF7043" evidence="2">
    <location>
        <begin position="373"/>
        <end position="463"/>
    </location>
</feature>